<dbReference type="Proteomes" id="UP000275078">
    <property type="component" value="Unassembled WGS sequence"/>
</dbReference>
<feature type="transmembrane region" description="Helical" evidence="1">
    <location>
        <begin position="153"/>
        <end position="177"/>
    </location>
</feature>
<gene>
    <name evidence="2" type="ORF">BJ508DRAFT_55961</name>
</gene>
<protein>
    <submittedName>
        <fullName evidence="2">Uncharacterized protein</fullName>
    </submittedName>
</protein>
<dbReference type="AlphaFoldDB" id="A0A3N4IG19"/>
<evidence type="ECO:0000256" key="1">
    <source>
        <dbReference type="SAM" id="Phobius"/>
    </source>
</evidence>
<feature type="transmembrane region" description="Helical" evidence="1">
    <location>
        <begin position="121"/>
        <end position="147"/>
    </location>
</feature>
<sequence length="212" mass="23617">MTSTRSVFCLSHTTSPKPKKVEVMESLHYSCIFLLCEFVCIGRSPCPHCLHHSCFAFSVSGVLHLIFTLHLGLSTIDSAMLHQILFATSYRYRRLFLLLSGLAAKSLGVDRRCFSLALRGVLAASALLFCFMLLEGSSCFSVIYMGFSFLDTFSTVSVLSFPFCLSRFNVFSVSLGIGCRCGGAYKMRLLCIDWRMHLCEVILLLLAFARLG</sequence>
<proteinExistence type="predicted"/>
<accession>A0A3N4IG19</accession>
<keyword evidence="1" id="KW-0812">Transmembrane</keyword>
<keyword evidence="1" id="KW-1133">Transmembrane helix</keyword>
<evidence type="ECO:0000313" key="3">
    <source>
        <dbReference type="Proteomes" id="UP000275078"/>
    </source>
</evidence>
<name>A0A3N4IG19_ASCIM</name>
<reference evidence="2 3" key="1">
    <citation type="journal article" date="2018" name="Nat. Ecol. Evol.">
        <title>Pezizomycetes genomes reveal the molecular basis of ectomycorrhizal truffle lifestyle.</title>
        <authorList>
            <person name="Murat C."/>
            <person name="Payen T."/>
            <person name="Noel B."/>
            <person name="Kuo A."/>
            <person name="Morin E."/>
            <person name="Chen J."/>
            <person name="Kohler A."/>
            <person name="Krizsan K."/>
            <person name="Balestrini R."/>
            <person name="Da Silva C."/>
            <person name="Montanini B."/>
            <person name="Hainaut M."/>
            <person name="Levati E."/>
            <person name="Barry K.W."/>
            <person name="Belfiori B."/>
            <person name="Cichocki N."/>
            <person name="Clum A."/>
            <person name="Dockter R.B."/>
            <person name="Fauchery L."/>
            <person name="Guy J."/>
            <person name="Iotti M."/>
            <person name="Le Tacon F."/>
            <person name="Lindquist E.A."/>
            <person name="Lipzen A."/>
            <person name="Malagnac F."/>
            <person name="Mello A."/>
            <person name="Molinier V."/>
            <person name="Miyauchi S."/>
            <person name="Poulain J."/>
            <person name="Riccioni C."/>
            <person name="Rubini A."/>
            <person name="Sitrit Y."/>
            <person name="Splivallo R."/>
            <person name="Traeger S."/>
            <person name="Wang M."/>
            <person name="Zifcakova L."/>
            <person name="Wipf D."/>
            <person name="Zambonelli A."/>
            <person name="Paolocci F."/>
            <person name="Nowrousian M."/>
            <person name="Ottonello S."/>
            <person name="Baldrian P."/>
            <person name="Spatafora J.W."/>
            <person name="Henrissat B."/>
            <person name="Nagy L.G."/>
            <person name="Aury J.M."/>
            <person name="Wincker P."/>
            <person name="Grigoriev I.V."/>
            <person name="Bonfante P."/>
            <person name="Martin F.M."/>
        </authorList>
    </citation>
    <scope>NUCLEOTIDE SEQUENCE [LARGE SCALE GENOMIC DNA]</scope>
    <source>
        <strain evidence="2 3">RN42</strain>
    </source>
</reference>
<keyword evidence="1" id="KW-0472">Membrane</keyword>
<evidence type="ECO:0000313" key="2">
    <source>
        <dbReference type="EMBL" id="RPA83628.1"/>
    </source>
</evidence>
<organism evidence="2 3">
    <name type="scientific">Ascobolus immersus RN42</name>
    <dbReference type="NCBI Taxonomy" id="1160509"/>
    <lineage>
        <taxon>Eukaryota</taxon>
        <taxon>Fungi</taxon>
        <taxon>Dikarya</taxon>
        <taxon>Ascomycota</taxon>
        <taxon>Pezizomycotina</taxon>
        <taxon>Pezizomycetes</taxon>
        <taxon>Pezizales</taxon>
        <taxon>Ascobolaceae</taxon>
        <taxon>Ascobolus</taxon>
    </lineage>
</organism>
<keyword evidence="3" id="KW-1185">Reference proteome</keyword>
<dbReference type="EMBL" id="ML119663">
    <property type="protein sequence ID" value="RPA83628.1"/>
    <property type="molecule type" value="Genomic_DNA"/>
</dbReference>